<name>A0A511BPE0_9PROT</name>
<dbReference type="PANTHER" id="PTHR33121:SF70">
    <property type="entry name" value="SIGNALING PROTEIN YKOW"/>
    <property type="match status" value="1"/>
</dbReference>
<comment type="caution">
    <text evidence="3">The sequence shown here is derived from an EMBL/GenBank/DDBJ whole genome shotgun (WGS) entry which is preliminary data.</text>
</comment>
<reference evidence="3 4" key="1">
    <citation type="submission" date="2019-07" db="EMBL/GenBank/DDBJ databases">
        <title>Whole genome shotgun sequence of Swaminathania salitolerans NBRC 104436.</title>
        <authorList>
            <person name="Hosoyama A."/>
            <person name="Uohara A."/>
            <person name="Ohji S."/>
            <person name="Ichikawa N."/>
        </authorList>
    </citation>
    <scope>NUCLEOTIDE SEQUENCE [LARGE SCALE GENOMIC DNA]</scope>
    <source>
        <strain evidence="3 4">NBRC 104436</strain>
    </source>
</reference>
<dbReference type="SUPFAM" id="SSF55073">
    <property type="entry name" value="Nucleotide cyclase"/>
    <property type="match status" value="1"/>
</dbReference>
<proteinExistence type="predicted"/>
<dbReference type="CDD" id="cd01948">
    <property type="entry name" value="EAL"/>
    <property type="match status" value="1"/>
</dbReference>
<dbReference type="AlphaFoldDB" id="A0A511BPE0"/>
<dbReference type="SMART" id="SM00267">
    <property type="entry name" value="GGDEF"/>
    <property type="match status" value="1"/>
</dbReference>
<dbReference type="InterPro" id="IPR029787">
    <property type="entry name" value="Nucleotide_cyclase"/>
</dbReference>
<evidence type="ECO:0000259" key="2">
    <source>
        <dbReference type="PROSITE" id="PS50887"/>
    </source>
</evidence>
<dbReference type="GO" id="GO:0071111">
    <property type="term" value="F:cyclic-guanylate-specific phosphodiesterase activity"/>
    <property type="evidence" value="ECO:0007669"/>
    <property type="project" value="InterPro"/>
</dbReference>
<evidence type="ECO:0008006" key="5">
    <source>
        <dbReference type="Google" id="ProtNLM"/>
    </source>
</evidence>
<dbReference type="EMBL" id="BJVC01000002">
    <property type="protein sequence ID" value="GEL02135.1"/>
    <property type="molecule type" value="Genomic_DNA"/>
</dbReference>
<organism evidence="3 4">
    <name type="scientific">Swaminathania salitolerans</name>
    <dbReference type="NCBI Taxonomy" id="182838"/>
    <lineage>
        <taxon>Bacteria</taxon>
        <taxon>Pseudomonadati</taxon>
        <taxon>Pseudomonadota</taxon>
        <taxon>Alphaproteobacteria</taxon>
        <taxon>Acetobacterales</taxon>
        <taxon>Acetobacteraceae</taxon>
        <taxon>Swaminathania</taxon>
    </lineage>
</organism>
<accession>A0A511BPE0</accession>
<dbReference type="Pfam" id="PF00990">
    <property type="entry name" value="GGDEF"/>
    <property type="match status" value="1"/>
</dbReference>
<dbReference type="RefSeq" id="WP_186807699.1">
    <property type="nucleotide sequence ID" value="NZ_BJVC01000002.1"/>
</dbReference>
<dbReference type="InterPro" id="IPR050706">
    <property type="entry name" value="Cyclic-di-GMP_PDE-like"/>
</dbReference>
<evidence type="ECO:0000313" key="3">
    <source>
        <dbReference type="EMBL" id="GEL02135.1"/>
    </source>
</evidence>
<feature type="domain" description="EAL" evidence="1">
    <location>
        <begin position="292"/>
        <end position="533"/>
    </location>
</feature>
<evidence type="ECO:0000313" key="4">
    <source>
        <dbReference type="Proteomes" id="UP000321405"/>
    </source>
</evidence>
<dbReference type="PROSITE" id="PS50883">
    <property type="entry name" value="EAL"/>
    <property type="match status" value="1"/>
</dbReference>
<dbReference type="PROSITE" id="PS50887">
    <property type="entry name" value="GGDEF"/>
    <property type="match status" value="1"/>
</dbReference>
<dbReference type="SUPFAM" id="SSF141868">
    <property type="entry name" value="EAL domain-like"/>
    <property type="match status" value="1"/>
</dbReference>
<dbReference type="Gene3D" id="3.20.20.450">
    <property type="entry name" value="EAL domain"/>
    <property type="match status" value="1"/>
</dbReference>
<dbReference type="Proteomes" id="UP000321405">
    <property type="component" value="Unassembled WGS sequence"/>
</dbReference>
<dbReference type="InterPro" id="IPR001633">
    <property type="entry name" value="EAL_dom"/>
</dbReference>
<dbReference type="Pfam" id="PF00563">
    <property type="entry name" value="EAL"/>
    <property type="match status" value="1"/>
</dbReference>
<dbReference type="Gene3D" id="3.30.70.270">
    <property type="match status" value="1"/>
</dbReference>
<feature type="domain" description="GGDEF" evidence="2">
    <location>
        <begin position="150"/>
        <end position="284"/>
    </location>
</feature>
<protein>
    <recommendedName>
        <fullName evidence="5">GGDEF-domain containing protein</fullName>
    </recommendedName>
</protein>
<dbReference type="InterPro" id="IPR035919">
    <property type="entry name" value="EAL_sf"/>
</dbReference>
<sequence>MSASTVLQPQTAIVEIARRLLNATAICICGFDAEDELVELANQNMGIADITVDCIKSVIAGSDDLYLDRTPTGYDLGLALDRDLTLLARIPLSVSESTIRELAPSLLVCARSLLGKQGYQTRRPDLPDRGQCGAHIQHLIGTAPTETRKSTFSVIEIDLDHLNALNLRHGWETSNLVIDAAIRRVQAMIPPRGFLAYAGGGNLLVVSPPATSLVTTRSLIAAIRTALTRPTPIHGHVVHPAFSIGWAFYPEDGDDSAALLQAADAAMADVRRHGGAHERRATTTSIAALIGTSGLERDLAKAPERQEFSLNWMPIIAPGTQTVVALEALLRWERPESGQVPPEIFIRCAEEAGLIETIDLWSLRAACTAASGWSHPLRVCVNISPTWLAKRNLAVTVEALLGETGLAPERLQIELSEKRSFGPRDLAYQELSRLRALGVHVALDDFGAGYSSLERLANFPVDQIKFDRSFMMRLNDDRRVNEVMGQTIQMARRLGISCCAKGVETERQMAFLDSHGCEEVQGYLLGIPTPDYL</sequence>
<evidence type="ECO:0000259" key="1">
    <source>
        <dbReference type="PROSITE" id="PS50883"/>
    </source>
</evidence>
<dbReference type="InterPro" id="IPR000160">
    <property type="entry name" value="GGDEF_dom"/>
</dbReference>
<dbReference type="InterPro" id="IPR043128">
    <property type="entry name" value="Rev_trsase/Diguanyl_cyclase"/>
</dbReference>
<dbReference type="NCBIfam" id="TIGR00254">
    <property type="entry name" value="GGDEF"/>
    <property type="match status" value="1"/>
</dbReference>
<gene>
    <name evidence="3" type="ORF">SSA02_12980</name>
</gene>
<keyword evidence="4" id="KW-1185">Reference proteome</keyword>
<dbReference type="SMART" id="SM00052">
    <property type="entry name" value="EAL"/>
    <property type="match status" value="1"/>
</dbReference>
<dbReference type="PANTHER" id="PTHR33121">
    <property type="entry name" value="CYCLIC DI-GMP PHOSPHODIESTERASE PDEF"/>
    <property type="match status" value="1"/>
</dbReference>